<reference evidence="2" key="1">
    <citation type="journal article" date="2017" name="Genome Biol. Evol.">
        <title>The complete genome sequence of the phytopathogenic fungus Sclerotinia sclerotiorum reveals insights into the genome architecture of broad host range pathogens.</title>
        <authorList>
            <person name="Derbyshire M."/>
            <person name="Denton-Giles M."/>
            <person name="Hegedus D."/>
            <person name="Seifbarghy S."/>
            <person name="Rollins J."/>
            <person name="van Kan J."/>
            <person name="Seidl M.F."/>
            <person name="Faino L."/>
            <person name="Mbengue M."/>
            <person name="Navaud O."/>
            <person name="Raffaele S."/>
            <person name="Hammond-Kosack K."/>
            <person name="Heard S."/>
            <person name="Oliver R."/>
        </authorList>
    </citation>
    <scope>NUCLEOTIDE SEQUENCE [LARGE SCALE GENOMIC DNA]</scope>
    <source>
        <strain evidence="2">ATCC 18683 / 1980 / Ss-1</strain>
    </source>
</reference>
<organism evidence="1 2">
    <name type="scientific">Sclerotinia sclerotiorum (strain ATCC 18683 / 1980 / Ss-1)</name>
    <name type="common">White mold</name>
    <name type="synonym">Whetzelinia sclerotiorum</name>
    <dbReference type="NCBI Taxonomy" id="665079"/>
    <lineage>
        <taxon>Eukaryota</taxon>
        <taxon>Fungi</taxon>
        <taxon>Dikarya</taxon>
        <taxon>Ascomycota</taxon>
        <taxon>Pezizomycotina</taxon>
        <taxon>Leotiomycetes</taxon>
        <taxon>Helotiales</taxon>
        <taxon>Sclerotiniaceae</taxon>
        <taxon>Sclerotinia</taxon>
    </lineage>
</organism>
<proteinExistence type="predicted"/>
<accession>A0A1D9QLN0</accession>
<gene>
    <name evidence="1" type="ORF">sscle_15g106180</name>
</gene>
<protein>
    <submittedName>
        <fullName evidence="1">Uncharacterized protein</fullName>
    </submittedName>
</protein>
<dbReference type="EMBL" id="CP017828">
    <property type="protein sequence ID" value="APA15848.1"/>
    <property type="molecule type" value="Genomic_DNA"/>
</dbReference>
<dbReference type="Proteomes" id="UP000177798">
    <property type="component" value="Chromosome 15"/>
</dbReference>
<evidence type="ECO:0000313" key="2">
    <source>
        <dbReference type="Proteomes" id="UP000177798"/>
    </source>
</evidence>
<dbReference type="OrthoDB" id="3544297at2759"/>
<evidence type="ECO:0000313" key="1">
    <source>
        <dbReference type="EMBL" id="APA15848.1"/>
    </source>
</evidence>
<dbReference type="AlphaFoldDB" id="A0A1D9QLN0"/>
<name>A0A1D9QLN0_SCLS1</name>
<dbReference type="VEuPathDB" id="FungiDB:sscle_15g106180"/>
<sequence>MFISISTSSDFIGPVTAIDSSVPKTSSASTSTLTDTSIETRKLHTHHRTLATMPPPTIIIEPHPRLTSLPRMTHTHHRLSKNSKVIQYASAHPHPLLVQTETQRWRTKTKPFKIASHASKSTLTWISPPQTRFPIPPPAPMSVQKTTLEKKVSASISWKRASLHPPAETLYPPVIERGLPSNAWYNDE</sequence>